<dbReference type="GO" id="GO:0034976">
    <property type="term" value="P:response to endoplasmic reticulum stress"/>
    <property type="evidence" value="ECO:0007669"/>
    <property type="project" value="InterPro"/>
</dbReference>
<dbReference type="SMART" id="SM00767">
    <property type="entry name" value="DCD"/>
    <property type="match status" value="1"/>
</dbReference>
<feature type="domain" description="DCD" evidence="3">
    <location>
        <begin position="38"/>
        <end position="171"/>
    </location>
</feature>
<reference evidence="4" key="1">
    <citation type="submission" date="2022-04" db="EMBL/GenBank/DDBJ databases">
        <title>A functionally conserved STORR gene fusion in Papaver species that diverged 16.8 million years ago.</title>
        <authorList>
            <person name="Catania T."/>
        </authorList>
    </citation>
    <scope>NUCLEOTIDE SEQUENCE</scope>
    <source>
        <strain evidence="4">S-188037</strain>
    </source>
</reference>
<comment type="caution">
    <text evidence="4">The sequence shown here is derived from an EMBL/GenBank/DDBJ whole genome shotgun (WGS) entry which is preliminary data.</text>
</comment>
<dbReference type="InterPro" id="IPR013989">
    <property type="entry name" value="Dev_and_cell_death_domain"/>
</dbReference>
<organism evidence="4 5">
    <name type="scientific">Papaver atlanticum</name>
    <dbReference type="NCBI Taxonomy" id="357466"/>
    <lineage>
        <taxon>Eukaryota</taxon>
        <taxon>Viridiplantae</taxon>
        <taxon>Streptophyta</taxon>
        <taxon>Embryophyta</taxon>
        <taxon>Tracheophyta</taxon>
        <taxon>Spermatophyta</taxon>
        <taxon>Magnoliopsida</taxon>
        <taxon>Ranunculales</taxon>
        <taxon>Papaveraceae</taxon>
        <taxon>Papaveroideae</taxon>
        <taxon>Papaver</taxon>
    </lineage>
</organism>
<feature type="region of interest" description="Disordered" evidence="1">
    <location>
        <begin position="177"/>
        <end position="203"/>
    </location>
</feature>
<dbReference type="InterPro" id="IPR044832">
    <property type="entry name" value="NRP-like"/>
</dbReference>
<name>A0AAD4SFP8_9MAGN</name>
<dbReference type="AlphaFoldDB" id="A0AAD4SFP8"/>
<accession>A0AAD4SFP8</accession>
<feature type="transmembrane region" description="Helical" evidence="2">
    <location>
        <begin position="303"/>
        <end position="326"/>
    </location>
</feature>
<keyword evidence="2" id="KW-0472">Membrane</keyword>
<dbReference type="PROSITE" id="PS51222">
    <property type="entry name" value="DCD"/>
    <property type="match status" value="1"/>
</dbReference>
<keyword evidence="2" id="KW-1133">Transmembrane helix</keyword>
<keyword evidence="2" id="KW-0812">Transmembrane</keyword>
<feature type="compositionally biased region" description="Basic residues" evidence="1">
    <location>
        <begin position="177"/>
        <end position="188"/>
    </location>
</feature>
<evidence type="ECO:0000259" key="3">
    <source>
        <dbReference type="PROSITE" id="PS51222"/>
    </source>
</evidence>
<dbReference type="Pfam" id="PF10539">
    <property type="entry name" value="Dev_Cell_Death"/>
    <property type="match status" value="1"/>
</dbReference>
<evidence type="ECO:0000256" key="1">
    <source>
        <dbReference type="SAM" id="MobiDB-lite"/>
    </source>
</evidence>
<evidence type="ECO:0000313" key="4">
    <source>
        <dbReference type="EMBL" id="KAI3906108.1"/>
    </source>
</evidence>
<proteinExistence type="predicted"/>
<feature type="region of interest" description="Disordered" evidence="1">
    <location>
        <begin position="230"/>
        <end position="250"/>
    </location>
</feature>
<sequence>MGDGRKKKMNPKTNPLPERVVRHPSVNCSVTARNLRTDELGGVILGCTRETITECLTNKIFGLPAFHYPYIRKIQPGLSLFLFNYSDRKMHGIFEATSHGEMNINPYGWSEDGQEPTKYPAQVRICVRMQCKSLLEGQYKPILIDNYYTEDFFWFELDHTQTRNLISLFESSPIAKPKRASKHDKKVGRVSEGGKVTQSNKRYNPNVAFKSQAKVQQYSSNWHVLQDLNSDSSENEEEGQGSSISEDETPLYMGTNLELGSSSATPFEEENEEEVVHRKLLQLVNEGEQAKSRSIFRRSVTRWFSSIPLSGYVALVFIALVCLRLYSEV</sequence>
<dbReference type="PANTHER" id="PTHR46034:SF7">
    <property type="entry name" value="INFLUENZA VIRUS NS1A-BINDING PROTEIN"/>
    <property type="match status" value="1"/>
</dbReference>
<dbReference type="EMBL" id="JAJJMB010010850">
    <property type="protein sequence ID" value="KAI3906108.1"/>
    <property type="molecule type" value="Genomic_DNA"/>
</dbReference>
<dbReference type="Proteomes" id="UP001202328">
    <property type="component" value="Unassembled WGS sequence"/>
</dbReference>
<dbReference type="PANTHER" id="PTHR46034">
    <property type="match status" value="1"/>
</dbReference>
<protein>
    <recommendedName>
        <fullName evidence="3">DCD domain-containing protein</fullName>
    </recommendedName>
</protein>
<keyword evidence="5" id="KW-1185">Reference proteome</keyword>
<evidence type="ECO:0000313" key="5">
    <source>
        <dbReference type="Proteomes" id="UP001202328"/>
    </source>
</evidence>
<gene>
    <name evidence="4" type="ORF">MKW98_028718</name>
</gene>
<evidence type="ECO:0000256" key="2">
    <source>
        <dbReference type="SAM" id="Phobius"/>
    </source>
</evidence>
<feature type="compositionally biased region" description="Acidic residues" evidence="1">
    <location>
        <begin position="233"/>
        <end position="249"/>
    </location>
</feature>